<organism evidence="7 8">
    <name type="scientific">Tepidimicrobium xylanilyticum</name>
    <dbReference type="NCBI Taxonomy" id="1123352"/>
    <lineage>
        <taxon>Bacteria</taxon>
        <taxon>Bacillati</taxon>
        <taxon>Bacillota</taxon>
        <taxon>Tissierellia</taxon>
        <taxon>Tissierellales</taxon>
        <taxon>Tepidimicrobiaceae</taxon>
        <taxon>Tepidimicrobium</taxon>
    </lineage>
</organism>
<dbReference type="RefSeq" id="WP_093750155.1">
    <property type="nucleotide sequence ID" value="NZ_BSYN01000001.1"/>
</dbReference>
<proteinExistence type="inferred from homology"/>
<evidence type="ECO:0000256" key="2">
    <source>
        <dbReference type="ARBA" id="ARBA00008072"/>
    </source>
</evidence>
<evidence type="ECO:0000256" key="1">
    <source>
        <dbReference type="ARBA" id="ARBA00001947"/>
    </source>
</evidence>
<dbReference type="InterPro" id="IPR013154">
    <property type="entry name" value="ADH-like_N"/>
</dbReference>
<evidence type="ECO:0000256" key="3">
    <source>
        <dbReference type="ARBA" id="ARBA00022723"/>
    </source>
</evidence>
<dbReference type="OrthoDB" id="9769198at2"/>
<dbReference type="InterPro" id="IPR011032">
    <property type="entry name" value="GroES-like_sf"/>
</dbReference>
<dbReference type="InterPro" id="IPR036291">
    <property type="entry name" value="NAD(P)-bd_dom_sf"/>
</dbReference>
<dbReference type="Pfam" id="PF08240">
    <property type="entry name" value="ADH_N"/>
    <property type="match status" value="1"/>
</dbReference>
<evidence type="ECO:0000256" key="4">
    <source>
        <dbReference type="ARBA" id="ARBA00022833"/>
    </source>
</evidence>
<protein>
    <submittedName>
        <fullName evidence="7">Threonine dehydrogenase</fullName>
    </submittedName>
</protein>
<keyword evidence="3" id="KW-0479">Metal-binding</keyword>
<dbReference type="GO" id="GO:0016491">
    <property type="term" value="F:oxidoreductase activity"/>
    <property type="evidence" value="ECO:0007669"/>
    <property type="project" value="UniProtKB-KW"/>
</dbReference>
<keyword evidence="8" id="KW-1185">Reference proteome</keyword>
<gene>
    <name evidence="7" type="ORF">SAMN05660923_00314</name>
</gene>
<evidence type="ECO:0000256" key="5">
    <source>
        <dbReference type="ARBA" id="ARBA00023002"/>
    </source>
</evidence>
<evidence type="ECO:0000313" key="8">
    <source>
        <dbReference type="Proteomes" id="UP000198828"/>
    </source>
</evidence>
<evidence type="ECO:0000259" key="6">
    <source>
        <dbReference type="Pfam" id="PF08240"/>
    </source>
</evidence>
<sequence length="315" mass="35107">MRGLYFDGKLQYREDIPMPKMEKDESLIKILYAGICNTDKEILKGYKKFTGILGHEFVGIVEDSTDKNLIGKRIVGEINIGCYQCEFCKEGLYNHCYDRKVLGMIGKDGVFADYITLPNNNIHIVPEGVSNLEAVFAEPLSAALEITEMFHIKPKHRVAIIGDGKLGQLIAQVLSLTACDLTIIGKHLQKLNLVKDKGKVALIDELKINKYFDVVVDCTGNEQGLIVAGEIVKPKGTIILKSTYNSNTVLNPTNWVVNEVNILGSRCGPMDAALRIMERKLFSADGLIDEICSLKDYEKAFDRKAGKVIFDLKMD</sequence>
<feature type="domain" description="Alcohol dehydrogenase-like N-terminal" evidence="6">
    <location>
        <begin position="23"/>
        <end position="126"/>
    </location>
</feature>
<keyword evidence="4" id="KW-0862">Zinc</keyword>
<dbReference type="SUPFAM" id="SSF50129">
    <property type="entry name" value="GroES-like"/>
    <property type="match status" value="1"/>
</dbReference>
<dbReference type="Proteomes" id="UP000198828">
    <property type="component" value="Unassembled WGS sequence"/>
</dbReference>
<dbReference type="Gene3D" id="3.40.50.720">
    <property type="entry name" value="NAD(P)-binding Rossmann-like Domain"/>
    <property type="match status" value="1"/>
</dbReference>
<dbReference type="CDD" id="cd08242">
    <property type="entry name" value="MDR_like"/>
    <property type="match status" value="1"/>
</dbReference>
<comment type="cofactor">
    <cofactor evidence="1">
        <name>Zn(2+)</name>
        <dbReference type="ChEBI" id="CHEBI:29105"/>
    </cofactor>
</comment>
<accession>A0A1H2R8K3</accession>
<name>A0A1H2R8K3_9FIRM</name>
<dbReference type="AlphaFoldDB" id="A0A1H2R8K3"/>
<dbReference type="EMBL" id="FNNG01000001">
    <property type="protein sequence ID" value="SDW15701.1"/>
    <property type="molecule type" value="Genomic_DNA"/>
</dbReference>
<dbReference type="GO" id="GO:0046872">
    <property type="term" value="F:metal ion binding"/>
    <property type="evidence" value="ECO:0007669"/>
    <property type="project" value="UniProtKB-KW"/>
</dbReference>
<evidence type="ECO:0000313" key="7">
    <source>
        <dbReference type="EMBL" id="SDW15701.1"/>
    </source>
</evidence>
<dbReference type="SUPFAM" id="SSF51735">
    <property type="entry name" value="NAD(P)-binding Rossmann-fold domains"/>
    <property type="match status" value="1"/>
</dbReference>
<dbReference type="PANTHER" id="PTHR43350:SF2">
    <property type="entry name" value="GROES-LIKE ZINC-BINDING ALCOHOL DEHYDROGENASE FAMILY PROTEIN"/>
    <property type="match status" value="1"/>
</dbReference>
<reference evidence="7 8" key="1">
    <citation type="submission" date="2016-10" db="EMBL/GenBank/DDBJ databases">
        <authorList>
            <person name="de Groot N.N."/>
        </authorList>
    </citation>
    <scope>NUCLEOTIDE SEQUENCE [LARGE SCALE GENOMIC DNA]</scope>
    <source>
        <strain evidence="7 8">DSM 23310</strain>
    </source>
</reference>
<dbReference type="PANTHER" id="PTHR43350">
    <property type="entry name" value="NAD-DEPENDENT ALCOHOL DEHYDROGENASE"/>
    <property type="match status" value="1"/>
</dbReference>
<dbReference type="Gene3D" id="3.90.180.10">
    <property type="entry name" value="Medium-chain alcohol dehydrogenases, catalytic domain"/>
    <property type="match status" value="1"/>
</dbReference>
<keyword evidence="5" id="KW-0560">Oxidoreductase</keyword>
<comment type="similarity">
    <text evidence="2">Belongs to the zinc-containing alcohol dehydrogenase family.</text>
</comment>